<dbReference type="Pfam" id="PF12838">
    <property type="entry name" value="Fer4_7"/>
    <property type="match status" value="2"/>
</dbReference>
<keyword evidence="5" id="KW-0274">FAD</keyword>
<proteinExistence type="inferred from homology"/>
<evidence type="ECO:0000256" key="8">
    <source>
        <dbReference type="ARBA" id="ARBA00023014"/>
    </source>
</evidence>
<dbReference type="InterPro" id="IPR017896">
    <property type="entry name" value="4Fe4S_Fe-S-bd"/>
</dbReference>
<reference evidence="10" key="1">
    <citation type="journal article" date="2020" name="mSystems">
        <title>Genome- and Community-Level Interaction Insights into Carbon Utilization and Element Cycling Functions of Hydrothermarchaeota in Hydrothermal Sediment.</title>
        <authorList>
            <person name="Zhou Z."/>
            <person name="Liu Y."/>
            <person name="Xu W."/>
            <person name="Pan J."/>
            <person name="Luo Z.H."/>
            <person name="Li M."/>
        </authorList>
    </citation>
    <scope>NUCLEOTIDE SEQUENCE [LARGE SCALE GENOMIC DNA]</scope>
    <source>
        <strain evidence="10">SpSt-626</strain>
    </source>
</reference>
<keyword evidence="8" id="KW-0411">Iron-sulfur</keyword>
<dbReference type="SUPFAM" id="SSF51905">
    <property type="entry name" value="FAD/NAD(P)-binding domain"/>
    <property type="match status" value="1"/>
</dbReference>
<keyword evidence="5" id="KW-0285">Flavoprotein</keyword>
<dbReference type="SUPFAM" id="SSF54862">
    <property type="entry name" value="4Fe-4S ferredoxins"/>
    <property type="match status" value="2"/>
</dbReference>
<evidence type="ECO:0000256" key="1">
    <source>
        <dbReference type="ARBA" id="ARBA00001974"/>
    </source>
</evidence>
<dbReference type="Gene3D" id="3.30.70.20">
    <property type="match status" value="2"/>
</dbReference>
<dbReference type="AlphaFoldDB" id="A0A7V4ABM1"/>
<evidence type="ECO:0000313" key="10">
    <source>
        <dbReference type="EMBL" id="HGM97635.1"/>
    </source>
</evidence>
<keyword evidence="6" id="KW-0560">Oxidoreductase</keyword>
<dbReference type="InterPro" id="IPR039650">
    <property type="entry name" value="HdrA-like"/>
</dbReference>
<feature type="domain" description="4Fe-4S ferredoxin-type" evidence="9">
    <location>
        <begin position="160"/>
        <end position="194"/>
    </location>
</feature>
<protein>
    <submittedName>
        <fullName evidence="10">CoB--CoM heterodisulfide reductase iron-sulfur subunit A family protein</fullName>
    </submittedName>
</protein>
<comment type="similarity">
    <text evidence="2">Belongs to the HdrA family.</text>
</comment>
<gene>
    <name evidence="10" type="ORF">ENT96_01110</name>
</gene>
<name>A0A7V4ABM1_UNCW3</name>
<dbReference type="Gene3D" id="3.50.50.60">
    <property type="entry name" value="FAD/NAD(P)-binding domain"/>
    <property type="match status" value="1"/>
</dbReference>
<dbReference type="PROSITE" id="PS51379">
    <property type="entry name" value="4FE4S_FER_2"/>
    <property type="match status" value="4"/>
</dbReference>
<dbReference type="PROSITE" id="PS00198">
    <property type="entry name" value="4FE4S_FER_1"/>
    <property type="match status" value="3"/>
</dbReference>
<feature type="domain" description="4Fe-4S ferredoxin-type" evidence="9">
    <location>
        <begin position="100"/>
        <end position="129"/>
    </location>
</feature>
<comment type="caution">
    <text evidence="10">The sequence shown here is derived from an EMBL/GenBank/DDBJ whole genome shotgun (WGS) entry which is preliminary data.</text>
</comment>
<dbReference type="InterPro" id="IPR023753">
    <property type="entry name" value="FAD/NAD-binding_dom"/>
</dbReference>
<dbReference type="SUPFAM" id="SSF51971">
    <property type="entry name" value="Nucleotide-binding domain"/>
    <property type="match status" value="1"/>
</dbReference>
<accession>A0A7V4ABM1</accession>
<dbReference type="GO" id="GO:0046872">
    <property type="term" value="F:metal ion binding"/>
    <property type="evidence" value="ECO:0007669"/>
    <property type="project" value="UniProtKB-KW"/>
</dbReference>
<feature type="domain" description="4Fe-4S ferredoxin-type" evidence="9">
    <location>
        <begin position="974"/>
        <end position="1003"/>
    </location>
</feature>
<dbReference type="GO" id="GO:0051539">
    <property type="term" value="F:4 iron, 4 sulfur cluster binding"/>
    <property type="evidence" value="ECO:0007669"/>
    <property type="project" value="UniProtKB-KW"/>
</dbReference>
<dbReference type="Pfam" id="PF13450">
    <property type="entry name" value="NAD_binding_8"/>
    <property type="match status" value="1"/>
</dbReference>
<dbReference type="Gene3D" id="3.40.50.720">
    <property type="entry name" value="NAD(P)-binding Rossmann-like Domain"/>
    <property type="match status" value="1"/>
</dbReference>
<dbReference type="InterPro" id="IPR017900">
    <property type="entry name" value="4Fe4S_Fe_S_CS"/>
</dbReference>
<keyword evidence="3" id="KW-0004">4Fe-4S</keyword>
<evidence type="ECO:0000256" key="5">
    <source>
        <dbReference type="ARBA" id="ARBA00022827"/>
    </source>
</evidence>
<evidence type="ECO:0000256" key="6">
    <source>
        <dbReference type="ARBA" id="ARBA00023002"/>
    </source>
</evidence>
<feature type="domain" description="4Fe-4S ferredoxin-type" evidence="9">
    <location>
        <begin position="943"/>
        <end position="972"/>
    </location>
</feature>
<evidence type="ECO:0000256" key="2">
    <source>
        <dbReference type="ARBA" id="ARBA00006561"/>
    </source>
</evidence>
<evidence type="ECO:0000256" key="7">
    <source>
        <dbReference type="ARBA" id="ARBA00023004"/>
    </source>
</evidence>
<keyword evidence="4" id="KW-0479">Metal-binding</keyword>
<dbReference type="GO" id="GO:0016491">
    <property type="term" value="F:oxidoreductase activity"/>
    <property type="evidence" value="ECO:0007669"/>
    <property type="project" value="UniProtKB-KW"/>
</dbReference>
<dbReference type="InterPro" id="IPR036188">
    <property type="entry name" value="FAD/NAD-bd_sf"/>
</dbReference>
<organism evidence="10">
    <name type="scientific">candidate division WOR-3 bacterium</name>
    <dbReference type="NCBI Taxonomy" id="2052148"/>
    <lineage>
        <taxon>Bacteria</taxon>
        <taxon>Bacteria division WOR-3</taxon>
    </lineage>
</organism>
<evidence type="ECO:0000256" key="4">
    <source>
        <dbReference type="ARBA" id="ARBA00022723"/>
    </source>
</evidence>
<dbReference type="PANTHER" id="PTHR43498">
    <property type="entry name" value="FERREDOXIN:COB-COM HETERODISULFIDE REDUCTASE SUBUNIT A"/>
    <property type="match status" value="1"/>
</dbReference>
<dbReference type="Pfam" id="PF07992">
    <property type="entry name" value="Pyr_redox_2"/>
    <property type="match status" value="1"/>
</dbReference>
<keyword evidence="7" id="KW-0408">Iron</keyword>
<sequence length="1018" mass="113773">MKENKIGSALVLGGGIGGMQAALDLAASGIKVYMIEKKPGIGGVMAMLDKTFPTNDCSMCILAPRLVEIARHKDIELLTLTDVLEVKGEPGNYRVILRKNPRYVNIELCTGCGECVRICPVGKIKEAKKEGGLKPVPDEFNMGLSNRPAIYIMYPQTVPNKAVIDRENCIYFQTGKCQACVKVCPTGAIDFNQKEEIVEINVGAIILSPGYEIYDPSEKIDLGYGKYPNVITSLQFERILAPTGPYGGKVLRPSDKKEPERIAFIQCVGSREEKRDYCSSVCCMYATKEAIIAKEHMGETLKQIDIYFMDVRAFSKGFEQYFERAKEEGVNYIRCRTPKIEEDPDTHNLRITYLSDGDKKFTREYDLVVLSIGLLPPQDAREIAEKFKIELNGFGFAKIDPFDPVKAKEGIYVAGVFSEPKDIPETVIQASGASSKVLSLLSDVKGTLIRHVEVPPERDVKGEEPRIGVFVCHCGTNIAGVIDVKSVAEYAKTLPNVVHSETLLYACSADAQERIKEVIKEQKLNRVVVAACTPRTHEPLFQVTLREAGLNPYLFELASIREHSSWVHMFEKQRATEKAKAIVRRAVIKIKLADPIYLSKIPVNKKALIIGGGVAGMVSALEIANQGYEVFLIEKEKELGGNAKNLYYLLDGEDPQKFLKDLIEKVKSNKKIKIFTSARMETLEGSVGNFKTKINVNGKIEEIEHGVIIVATGAQEYKPKEYFYGKDNRVLTQKELEEKLFKKSLDLKDKTFVMIQCVGSRDEERPYCSRICCAQAIKNALKIKELNEDTEVYILYRDIRTYGFKEKYYTLARKKGVRFVRFNENKKPEAKIENGKLFISVFDEVLGLPLKIQADYLILSTGIVANEDAKEIATLCKFPVTKEGFFLEAHMKLRPVDFATDGLFLAGLAHFPKTLDETIVQAQAASGRAGIVLSRDYIESEPYIAVINEEKCSGCHICIALCPYNAISFDHEKKVAKIDDALCKGCGVCVGACPSKAVAQKHFRDEQIFEEIKEILYV</sequence>
<evidence type="ECO:0000259" key="9">
    <source>
        <dbReference type="PROSITE" id="PS51379"/>
    </source>
</evidence>
<evidence type="ECO:0000256" key="3">
    <source>
        <dbReference type="ARBA" id="ARBA00022485"/>
    </source>
</evidence>
<dbReference type="EMBL" id="DTAR01000095">
    <property type="protein sequence ID" value="HGM97635.1"/>
    <property type="molecule type" value="Genomic_DNA"/>
</dbReference>
<dbReference type="PANTHER" id="PTHR43498:SF1">
    <property type="entry name" value="COB--COM HETERODISULFIDE REDUCTASE IRON-SULFUR SUBUNIT A"/>
    <property type="match status" value="1"/>
</dbReference>
<comment type="cofactor">
    <cofactor evidence="1">
        <name>FAD</name>
        <dbReference type="ChEBI" id="CHEBI:57692"/>
    </cofactor>
</comment>